<name>A0A1I7TBM0_9PELO</name>
<dbReference type="WBParaSite" id="Csp11.Scaffold574.g4351.t1">
    <property type="protein sequence ID" value="Csp11.Scaffold574.g4351.t1"/>
    <property type="gene ID" value="Csp11.Scaffold574.g4351"/>
</dbReference>
<evidence type="ECO:0000313" key="3">
    <source>
        <dbReference type="WBParaSite" id="Csp11.Scaffold574.g4351.t1"/>
    </source>
</evidence>
<organism evidence="2 3">
    <name type="scientific">Caenorhabditis tropicalis</name>
    <dbReference type="NCBI Taxonomy" id="1561998"/>
    <lineage>
        <taxon>Eukaryota</taxon>
        <taxon>Metazoa</taxon>
        <taxon>Ecdysozoa</taxon>
        <taxon>Nematoda</taxon>
        <taxon>Chromadorea</taxon>
        <taxon>Rhabditida</taxon>
        <taxon>Rhabditina</taxon>
        <taxon>Rhabditomorpha</taxon>
        <taxon>Rhabditoidea</taxon>
        <taxon>Rhabditidae</taxon>
        <taxon>Peloderinae</taxon>
        <taxon>Caenorhabditis</taxon>
    </lineage>
</organism>
<keyword evidence="2" id="KW-1185">Reference proteome</keyword>
<accession>A0A1I7TBM0</accession>
<feature type="compositionally biased region" description="Basic and acidic residues" evidence="1">
    <location>
        <begin position="38"/>
        <end position="68"/>
    </location>
</feature>
<feature type="compositionally biased region" description="Polar residues" evidence="1">
    <location>
        <begin position="103"/>
        <end position="113"/>
    </location>
</feature>
<feature type="region of interest" description="Disordered" evidence="1">
    <location>
        <begin position="1"/>
        <end position="113"/>
    </location>
</feature>
<reference evidence="3" key="1">
    <citation type="submission" date="2016-11" db="UniProtKB">
        <authorList>
            <consortium name="WormBaseParasite"/>
        </authorList>
    </citation>
    <scope>IDENTIFICATION</scope>
</reference>
<evidence type="ECO:0000313" key="2">
    <source>
        <dbReference type="Proteomes" id="UP000095282"/>
    </source>
</evidence>
<protein>
    <submittedName>
        <fullName evidence="3">Extensin-like</fullName>
    </submittedName>
</protein>
<dbReference type="AlphaFoldDB" id="A0A1I7TBM0"/>
<sequence length="136" mass="14878">MPPPPGNQETRHPVPSIRKAATVAAIQKPPPSPPSEAEIQKSRNPEARTPEARTPEARTPEARTHLQKPELISRSQLQDPEAQAAAPAPSDSYPPPPPHTHSNDTARQQLTLTPMAQLCHTAMTDTTLQKELFKCH</sequence>
<proteinExistence type="predicted"/>
<dbReference type="Proteomes" id="UP000095282">
    <property type="component" value="Unplaced"/>
</dbReference>
<feature type="compositionally biased region" description="Low complexity" evidence="1">
    <location>
        <begin position="78"/>
        <end position="91"/>
    </location>
</feature>
<evidence type="ECO:0000256" key="1">
    <source>
        <dbReference type="SAM" id="MobiDB-lite"/>
    </source>
</evidence>